<accession>A0ABY6NWE2</accession>
<gene>
    <name evidence="1" type="ORF">RHODO2019_10825</name>
</gene>
<organism evidence="1 2">
    <name type="scientific">Rhodococcus antarcticus</name>
    <dbReference type="NCBI Taxonomy" id="2987751"/>
    <lineage>
        <taxon>Bacteria</taxon>
        <taxon>Bacillati</taxon>
        <taxon>Actinomycetota</taxon>
        <taxon>Actinomycetes</taxon>
        <taxon>Mycobacteriales</taxon>
        <taxon>Nocardiaceae</taxon>
        <taxon>Rhodococcus</taxon>
    </lineage>
</organism>
<dbReference type="RefSeq" id="WP_265381809.1">
    <property type="nucleotide sequence ID" value="NZ_CP110615.1"/>
</dbReference>
<proteinExistence type="predicted"/>
<name>A0ABY6NWE2_9NOCA</name>
<protein>
    <submittedName>
        <fullName evidence="1">Uncharacterized protein</fullName>
    </submittedName>
</protein>
<dbReference type="Proteomes" id="UP001164965">
    <property type="component" value="Chromosome"/>
</dbReference>
<dbReference type="EMBL" id="CP110615">
    <property type="protein sequence ID" value="UZJ23701.1"/>
    <property type="molecule type" value="Genomic_DNA"/>
</dbReference>
<sequence length="56" mass="5886">MVDLLKRNVDGSALEGSRTMGLGFAPGYCQRSREIAGSMIAGVMTGVFLPVQVGLQ</sequence>
<evidence type="ECO:0000313" key="2">
    <source>
        <dbReference type="Proteomes" id="UP001164965"/>
    </source>
</evidence>
<evidence type="ECO:0000313" key="1">
    <source>
        <dbReference type="EMBL" id="UZJ23701.1"/>
    </source>
</evidence>
<keyword evidence="2" id="KW-1185">Reference proteome</keyword>
<reference evidence="1" key="1">
    <citation type="submission" date="2022-10" db="EMBL/GenBank/DDBJ databases">
        <title>Rhodococcus sp.75.</title>
        <authorList>
            <person name="Sun M."/>
        </authorList>
    </citation>
    <scope>NUCLEOTIDE SEQUENCE</scope>
    <source>
        <strain evidence="1">75</strain>
    </source>
</reference>